<evidence type="ECO:0000256" key="1">
    <source>
        <dbReference type="SAM" id="Phobius"/>
    </source>
</evidence>
<dbReference type="InterPro" id="IPR045938">
    <property type="entry name" value="DUF6358"/>
</dbReference>
<reference evidence="2" key="1">
    <citation type="submission" date="2021-03" db="EMBL/GenBank/DDBJ databases">
        <authorList>
            <person name="Lu T."/>
            <person name="Wang Q."/>
            <person name="Han X."/>
        </authorList>
    </citation>
    <scope>NUCLEOTIDE SEQUENCE</scope>
    <source>
        <strain evidence="2">WQ 2009</strain>
    </source>
</reference>
<accession>A0A8T4HCI7</accession>
<evidence type="ECO:0000313" key="2">
    <source>
        <dbReference type="EMBL" id="MBP3944163.1"/>
    </source>
</evidence>
<keyword evidence="1" id="KW-1133">Transmembrane helix</keyword>
<evidence type="ECO:0000313" key="3">
    <source>
        <dbReference type="Proteomes" id="UP000679691"/>
    </source>
</evidence>
<feature type="transmembrane region" description="Helical" evidence="1">
    <location>
        <begin position="5"/>
        <end position="23"/>
    </location>
</feature>
<keyword evidence="1" id="KW-0472">Membrane</keyword>
<comment type="caution">
    <text evidence="2">The sequence shown here is derived from an EMBL/GenBank/DDBJ whole genome shotgun (WGS) entry which is preliminary data.</text>
</comment>
<dbReference type="RefSeq" id="WP_353547669.1">
    <property type="nucleotide sequence ID" value="NZ_JAGKSB010000014.1"/>
</dbReference>
<protein>
    <submittedName>
        <fullName evidence="2">Sortase</fullName>
    </submittedName>
</protein>
<dbReference type="AlphaFoldDB" id="A0A8T4HCI7"/>
<dbReference type="EMBL" id="JAGKSB010000014">
    <property type="protein sequence ID" value="MBP3944163.1"/>
    <property type="molecule type" value="Genomic_DNA"/>
</dbReference>
<proteinExistence type="predicted"/>
<name>A0A8T4HCI7_9SPHI</name>
<keyword evidence="3" id="KW-1185">Reference proteome</keyword>
<sequence>MKKHIIYNVVLNLAIALLVYSGIEAYRVGNALIVGLSIALLVVVVFFKIALVKQVRNIGKPPVITTKKKKK</sequence>
<dbReference type="Pfam" id="PF19885">
    <property type="entry name" value="DUF6358"/>
    <property type="match status" value="1"/>
</dbReference>
<dbReference type="Proteomes" id="UP000679691">
    <property type="component" value="Unassembled WGS sequence"/>
</dbReference>
<feature type="transmembrane region" description="Helical" evidence="1">
    <location>
        <begin position="29"/>
        <end position="51"/>
    </location>
</feature>
<gene>
    <name evidence="2" type="ORF">J5U18_11470</name>
</gene>
<organism evidence="2 3">
    <name type="scientific">Rhinopithecimicrobium faecis</name>
    <dbReference type="NCBI Taxonomy" id="2820698"/>
    <lineage>
        <taxon>Bacteria</taxon>
        <taxon>Pseudomonadati</taxon>
        <taxon>Bacteroidota</taxon>
        <taxon>Sphingobacteriia</taxon>
        <taxon>Sphingobacteriales</taxon>
        <taxon>Sphingobacteriaceae</taxon>
        <taxon>Rhinopithecimicrobium</taxon>
    </lineage>
</organism>
<keyword evidence="1" id="KW-0812">Transmembrane</keyword>